<keyword evidence="3 6" id="KW-0378">Hydrolase</keyword>
<dbReference type="GO" id="GO:0046872">
    <property type="term" value="F:metal ion binding"/>
    <property type="evidence" value="ECO:0007669"/>
    <property type="project" value="UniProtKB-UniRule"/>
</dbReference>
<dbReference type="InterPro" id="IPR042088">
    <property type="entry name" value="OligoPept_F_C"/>
</dbReference>
<evidence type="ECO:0000256" key="4">
    <source>
        <dbReference type="ARBA" id="ARBA00022833"/>
    </source>
</evidence>
<evidence type="ECO:0000256" key="5">
    <source>
        <dbReference type="ARBA" id="ARBA00023049"/>
    </source>
</evidence>
<protein>
    <submittedName>
        <fullName evidence="8">Oligoendopeptidase F</fullName>
        <ecNumber evidence="8">3.4.24.-</ecNumber>
    </submittedName>
</protein>
<gene>
    <name evidence="8" type="ORF">AVDCRST_MAG88-3630</name>
</gene>
<organism evidence="8">
    <name type="scientific">uncultured Thermomicrobiales bacterium</name>
    <dbReference type="NCBI Taxonomy" id="1645740"/>
    <lineage>
        <taxon>Bacteria</taxon>
        <taxon>Pseudomonadati</taxon>
        <taxon>Thermomicrobiota</taxon>
        <taxon>Thermomicrobia</taxon>
        <taxon>Thermomicrobiales</taxon>
        <taxon>environmental samples</taxon>
    </lineage>
</organism>
<dbReference type="Pfam" id="PF01432">
    <property type="entry name" value="Peptidase_M3"/>
    <property type="match status" value="1"/>
</dbReference>
<sequence>MLTGLAPLGEEYLAVSRRGLGPERWVDKYPNVGKRAGAFSSGWQGTHPFILANYTDDLESMSTIAHELGHSMHSYLSWRTQPPAYANYTIFVAEVASNFNQALVRAHLLATRQDPSFQIAVIEEAVSNFHRYFFLMPTLARFELELHERVERGEALPADDMMGLMTDLFREAYGPAVEIDAPRVGITWAQFPTHLYLNFYVYQYATGIAGAHALAEDVLAGKPGAVDRYLGFLSAGSSKYPLDALKDAGVDLSSPEPVERAFATLAGMVDRLEGLLNAR</sequence>
<comment type="cofactor">
    <cofactor evidence="6">
        <name>Zn(2+)</name>
        <dbReference type="ChEBI" id="CHEBI:29105"/>
    </cofactor>
    <text evidence="6">Binds 1 zinc ion.</text>
</comment>
<evidence type="ECO:0000259" key="7">
    <source>
        <dbReference type="Pfam" id="PF01432"/>
    </source>
</evidence>
<name>A0A6J4VPX6_9BACT</name>
<dbReference type="GO" id="GO:0004222">
    <property type="term" value="F:metalloendopeptidase activity"/>
    <property type="evidence" value="ECO:0007669"/>
    <property type="project" value="InterPro"/>
</dbReference>
<dbReference type="EC" id="3.4.24.-" evidence="8"/>
<keyword evidence="1 6" id="KW-0645">Protease</keyword>
<keyword evidence="4 6" id="KW-0862">Zinc</keyword>
<keyword evidence="2 6" id="KW-0479">Metal-binding</keyword>
<comment type="similarity">
    <text evidence="6">Belongs to the peptidase M3 family.</text>
</comment>
<dbReference type="SUPFAM" id="SSF55486">
    <property type="entry name" value="Metalloproteases ('zincins'), catalytic domain"/>
    <property type="match status" value="1"/>
</dbReference>
<dbReference type="AlphaFoldDB" id="A0A6J4VPX6"/>
<evidence type="ECO:0000256" key="6">
    <source>
        <dbReference type="RuleBase" id="RU003435"/>
    </source>
</evidence>
<evidence type="ECO:0000256" key="1">
    <source>
        <dbReference type="ARBA" id="ARBA00022670"/>
    </source>
</evidence>
<evidence type="ECO:0000256" key="3">
    <source>
        <dbReference type="ARBA" id="ARBA00022801"/>
    </source>
</evidence>
<proteinExistence type="inferred from homology"/>
<reference evidence="8" key="1">
    <citation type="submission" date="2020-02" db="EMBL/GenBank/DDBJ databases">
        <authorList>
            <person name="Meier V. D."/>
        </authorList>
    </citation>
    <scope>NUCLEOTIDE SEQUENCE</scope>
    <source>
        <strain evidence="8">AVDCRST_MAG88</strain>
    </source>
</reference>
<feature type="domain" description="Peptidase M3A/M3B catalytic" evidence="7">
    <location>
        <begin position="16"/>
        <end position="263"/>
    </location>
</feature>
<evidence type="ECO:0000313" key="8">
    <source>
        <dbReference type="EMBL" id="CAA9583491.1"/>
    </source>
</evidence>
<accession>A0A6J4VPX6</accession>
<dbReference type="InterPro" id="IPR001567">
    <property type="entry name" value="Pept_M3A_M3B_dom"/>
</dbReference>
<dbReference type="Gene3D" id="1.10.1370.20">
    <property type="entry name" value="Oligoendopeptidase f, C-terminal domain"/>
    <property type="match status" value="1"/>
</dbReference>
<keyword evidence="5 6" id="KW-0482">Metalloprotease</keyword>
<dbReference type="EMBL" id="CADCWM010000880">
    <property type="protein sequence ID" value="CAA9583491.1"/>
    <property type="molecule type" value="Genomic_DNA"/>
</dbReference>
<dbReference type="GO" id="GO:0006508">
    <property type="term" value="P:proteolysis"/>
    <property type="evidence" value="ECO:0007669"/>
    <property type="project" value="UniProtKB-KW"/>
</dbReference>
<evidence type="ECO:0000256" key="2">
    <source>
        <dbReference type="ARBA" id="ARBA00022723"/>
    </source>
</evidence>